<feature type="transmembrane region" description="Helical" evidence="1">
    <location>
        <begin position="221"/>
        <end position="242"/>
    </location>
</feature>
<feature type="transmembrane region" description="Helical" evidence="1">
    <location>
        <begin position="168"/>
        <end position="186"/>
    </location>
</feature>
<evidence type="ECO:0000313" key="2">
    <source>
        <dbReference type="EMBL" id="MDY0747796.1"/>
    </source>
</evidence>
<feature type="transmembrane region" description="Helical" evidence="1">
    <location>
        <begin position="131"/>
        <end position="156"/>
    </location>
</feature>
<accession>A0ABU5DQ07</accession>
<reference evidence="2 3" key="1">
    <citation type="submission" date="2023-11" db="EMBL/GenBank/DDBJ databases">
        <title>Paucibacter sp. nov., isolated from fresh soil in Korea.</title>
        <authorList>
            <person name="Le N.T.T."/>
        </authorList>
    </citation>
    <scope>NUCLEOTIDE SEQUENCE [LARGE SCALE GENOMIC DNA]</scope>
    <source>
        <strain evidence="2 3">R3-3</strain>
    </source>
</reference>
<dbReference type="EMBL" id="JAXCLA010000009">
    <property type="protein sequence ID" value="MDY0747796.1"/>
    <property type="molecule type" value="Genomic_DNA"/>
</dbReference>
<dbReference type="PANTHER" id="PTHR33802">
    <property type="entry name" value="SI:CH211-161H7.5-RELATED"/>
    <property type="match status" value="1"/>
</dbReference>
<feature type="transmembrane region" description="Helical" evidence="1">
    <location>
        <begin position="193"/>
        <end position="209"/>
    </location>
</feature>
<dbReference type="RefSeq" id="WP_320425768.1">
    <property type="nucleotide sequence ID" value="NZ_JAXCLA010000009.1"/>
</dbReference>
<dbReference type="PANTHER" id="PTHR33802:SF1">
    <property type="entry name" value="XK-RELATED PROTEIN"/>
    <property type="match status" value="1"/>
</dbReference>
<keyword evidence="1" id="KW-0812">Transmembrane</keyword>
<organism evidence="2 3">
    <name type="scientific">Roseateles agri</name>
    <dbReference type="NCBI Taxonomy" id="3098619"/>
    <lineage>
        <taxon>Bacteria</taxon>
        <taxon>Pseudomonadati</taxon>
        <taxon>Pseudomonadota</taxon>
        <taxon>Betaproteobacteria</taxon>
        <taxon>Burkholderiales</taxon>
        <taxon>Sphaerotilaceae</taxon>
        <taxon>Roseateles</taxon>
    </lineage>
</organism>
<keyword evidence="1" id="KW-0472">Membrane</keyword>
<protein>
    <submittedName>
        <fullName evidence="2">Uncharacterized protein</fullName>
    </submittedName>
</protein>
<comment type="caution">
    <text evidence="2">The sequence shown here is derived from an EMBL/GenBank/DDBJ whole genome shotgun (WGS) entry which is preliminary data.</text>
</comment>
<evidence type="ECO:0000256" key="1">
    <source>
        <dbReference type="SAM" id="Phobius"/>
    </source>
</evidence>
<evidence type="ECO:0000313" key="3">
    <source>
        <dbReference type="Proteomes" id="UP001285263"/>
    </source>
</evidence>
<feature type="transmembrane region" description="Helical" evidence="1">
    <location>
        <begin position="42"/>
        <end position="65"/>
    </location>
</feature>
<proteinExistence type="predicted"/>
<name>A0ABU5DQ07_9BURK</name>
<keyword evidence="3" id="KW-1185">Reference proteome</keyword>
<feature type="transmembrane region" description="Helical" evidence="1">
    <location>
        <begin position="100"/>
        <end position="119"/>
    </location>
</feature>
<keyword evidence="1" id="KW-1133">Transmembrane helix</keyword>
<gene>
    <name evidence="2" type="ORF">SNE35_25060</name>
</gene>
<sequence length="264" mass="28939">MKVLLLLAALAMPMVALFTQLGWFGPDSATLSDRYPTLLVAAGYAFAIWSVIFVLDLGFSVWQALRRRPALREQKALRILTIVGFGLTASWMIVFSAQLFWLALIIIWAALGCVLYGCLLMARAEDPRGHLWLGLLPLGLHAGWLSLAVFLNTAQVAVAYKLLPVGDMLPWSLILWAAAALLLFWANAKLHGHPAYGMGVLWGLVGVYVEQSRSRLAGADVSAAVALGLAGLLLAQTVFLLWRAHQQEQRRIRGENHALVADPY</sequence>
<feature type="transmembrane region" description="Helical" evidence="1">
    <location>
        <begin position="77"/>
        <end position="94"/>
    </location>
</feature>
<dbReference type="Proteomes" id="UP001285263">
    <property type="component" value="Unassembled WGS sequence"/>
</dbReference>